<organism evidence="8 9">
    <name type="scientific">Desulfovibrio piger</name>
    <dbReference type="NCBI Taxonomy" id="901"/>
    <lineage>
        <taxon>Bacteria</taxon>
        <taxon>Pseudomonadati</taxon>
        <taxon>Thermodesulfobacteriota</taxon>
        <taxon>Desulfovibrionia</taxon>
        <taxon>Desulfovibrionales</taxon>
        <taxon>Desulfovibrionaceae</taxon>
        <taxon>Desulfovibrio</taxon>
    </lineage>
</organism>
<accession>A0A1K1LHN4</accession>
<dbReference type="InterPro" id="IPR058626">
    <property type="entry name" value="MdtA-like_b-barrel"/>
</dbReference>
<dbReference type="InterPro" id="IPR058627">
    <property type="entry name" value="MdtA-like_C"/>
</dbReference>
<dbReference type="GO" id="GO:0030313">
    <property type="term" value="C:cell envelope"/>
    <property type="evidence" value="ECO:0007669"/>
    <property type="project" value="UniProtKB-SubCell"/>
</dbReference>
<dbReference type="PANTHER" id="PTHR30158">
    <property type="entry name" value="ACRA/E-RELATED COMPONENT OF DRUG EFFLUX TRANSPORTER"/>
    <property type="match status" value="1"/>
</dbReference>
<feature type="domain" description="Multidrug resistance protein MdtA-like C-terminal permuted SH3" evidence="7">
    <location>
        <begin position="288"/>
        <end position="347"/>
    </location>
</feature>
<dbReference type="Pfam" id="PF25876">
    <property type="entry name" value="HH_MFP_RND"/>
    <property type="match status" value="1"/>
</dbReference>
<feature type="signal peptide" evidence="3">
    <location>
        <begin position="1"/>
        <end position="18"/>
    </location>
</feature>
<name>A0A1K1LHN4_9BACT</name>
<evidence type="ECO:0000256" key="2">
    <source>
        <dbReference type="ARBA" id="ARBA00009477"/>
    </source>
</evidence>
<evidence type="ECO:0000259" key="6">
    <source>
        <dbReference type="Pfam" id="PF25944"/>
    </source>
</evidence>
<evidence type="ECO:0000313" key="8">
    <source>
        <dbReference type="EMBL" id="SFV74208.1"/>
    </source>
</evidence>
<dbReference type="KEGG" id="dpg:DESPIGER_2387"/>
<dbReference type="Gene3D" id="2.40.420.20">
    <property type="match status" value="1"/>
</dbReference>
<feature type="domain" description="Multidrug resistance protein MdtA-like alpha-helical hairpin" evidence="4">
    <location>
        <begin position="98"/>
        <end position="166"/>
    </location>
</feature>
<dbReference type="RefSeq" id="WP_072337029.1">
    <property type="nucleotide sequence ID" value="NZ_CALJDE010000012.1"/>
</dbReference>
<dbReference type="Gene3D" id="2.40.50.100">
    <property type="match status" value="1"/>
</dbReference>
<evidence type="ECO:0000259" key="5">
    <source>
        <dbReference type="Pfam" id="PF25917"/>
    </source>
</evidence>
<dbReference type="GO" id="GO:0005886">
    <property type="term" value="C:plasma membrane"/>
    <property type="evidence" value="ECO:0007669"/>
    <property type="project" value="TreeGrafter"/>
</dbReference>
<dbReference type="Gene3D" id="2.40.30.170">
    <property type="match status" value="1"/>
</dbReference>
<dbReference type="Gene3D" id="1.10.287.470">
    <property type="entry name" value="Helix hairpin bin"/>
    <property type="match status" value="1"/>
</dbReference>
<dbReference type="Pfam" id="PF25944">
    <property type="entry name" value="Beta-barrel_RND"/>
    <property type="match status" value="1"/>
</dbReference>
<evidence type="ECO:0000313" key="9">
    <source>
        <dbReference type="Proteomes" id="UP000186323"/>
    </source>
</evidence>
<dbReference type="OrthoDB" id="9772050at2"/>
<dbReference type="InterPro" id="IPR006143">
    <property type="entry name" value="RND_pump_MFP"/>
</dbReference>
<dbReference type="EMBL" id="LT630450">
    <property type="protein sequence ID" value="SFV74208.1"/>
    <property type="molecule type" value="Genomic_DNA"/>
</dbReference>
<sequence length="360" mass="38484">MKHLVIFLLLLVPVLASCSGEKDGKGGRQAAPVHVMTVQPRDVPRVLGAVGNVRASASVGLTPRVTGEIEKVHFTEGQDVKEGDVLLTIDTRPFEATLREKQGQLAKSEAQLRKATNDAGRYGKLVGNGYVSREAYEQTATEAAALRATVQADKAAVESAALDLSYCTLRAPISGRVGGLKVDKGNMVRSSDTTPIVSIDTLSPIYVTFSVPERHLSLILDRMHAGPVEVDVTPTGGQAEKGLLTLVENSVDTTTGTIQLRATFANENRRLWPGQFVTVELPLGMARQALAIPSRAVQSGREEHYLYVAGADGKASYRKVDILFETGDTSVVEGALKAGERVIIDGIVRLAPDVPVEVLP</sequence>
<evidence type="ECO:0000256" key="3">
    <source>
        <dbReference type="SAM" id="SignalP"/>
    </source>
</evidence>
<keyword evidence="3" id="KW-0732">Signal</keyword>
<proteinExistence type="inferred from homology"/>
<evidence type="ECO:0000259" key="4">
    <source>
        <dbReference type="Pfam" id="PF25876"/>
    </source>
</evidence>
<gene>
    <name evidence="8" type="ORF">DESPIGER_2387</name>
</gene>
<dbReference type="SUPFAM" id="SSF111369">
    <property type="entry name" value="HlyD-like secretion proteins"/>
    <property type="match status" value="1"/>
</dbReference>
<dbReference type="Proteomes" id="UP000186323">
    <property type="component" value="Chromosome I"/>
</dbReference>
<dbReference type="GO" id="GO:0046677">
    <property type="term" value="P:response to antibiotic"/>
    <property type="evidence" value="ECO:0007669"/>
    <property type="project" value="TreeGrafter"/>
</dbReference>
<evidence type="ECO:0000259" key="7">
    <source>
        <dbReference type="Pfam" id="PF25967"/>
    </source>
</evidence>
<dbReference type="Pfam" id="PF25917">
    <property type="entry name" value="BSH_RND"/>
    <property type="match status" value="1"/>
</dbReference>
<dbReference type="NCBIfam" id="TIGR01730">
    <property type="entry name" value="RND_mfp"/>
    <property type="match status" value="1"/>
</dbReference>
<dbReference type="AlphaFoldDB" id="A0A1K1LHN4"/>
<keyword evidence="9" id="KW-1185">Reference proteome</keyword>
<dbReference type="InterPro" id="IPR058625">
    <property type="entry name" value="MdtA-like_BSH"/>
</dbReference>
<dbReference type="InterPro" id="IPR058624">
    <property type="entry name" value="MdtA-like_HH"/>
</dbReference>
<dbReference type="PROSITE" id="PS51257">
    <property type="entry name" value="PROKAR_LIPOPROTEIN"/>
    <property type="match status" value="1"/>
</dbReference>
<comment type="subcellular location">
    <subcellularLocation>
        <location evidence="1">Cell envelope</location>
    </subcellularLocation>
</comment>
<reference evidence="9" key="1">
    <citation type="submission" date="2016-10" db="EMBL/GenBank/DDBJ databases">
        <authorList>
            <person name="Wegmann U."/>
        </authorList>
    </citation>
    <scope>NUCLEOTIDE SEQUENCE [LARGE SCALE GENOMIC DNA]</scope>
</reference>
<feature type="domain" description="Multidrug resistance protein MdtA-like beta-barrel" evidence="6">
    <location>
        <begin position="204"/>
        <end position="283"/>
    </location>
</feature>
<comment type="similarity">
    <text evidence="2">Belongs to the membrane fusion protein (MFP) (TC 8.A.1) family.</text>
</comment>
<dbReference type="GO" id="GO:0022857">
    <property type="term" value="F:transmembrane transporter activity"/>
    <property type="evidence" value="ECO:0007669"/>
    <property type="project" value="InterPro"/>
</dbReference>
<feature type="chain" id="PRO_5012227717" evidence="3">
    <location>
        <begin position="19"/>
        <end position="360"/>
    </location>
</feature>
<feature type="domain" description="Multidrug resistance protein MdtA-like barrel-sandwich hybrid" evidence="5">
    <location>
        <begin position="59"/>
        <end position="199"/>
    </location>
</feature>
<evidence type="ECO:0000256" key="1">
    <source>
        <dbReference type="ARBA" id="ARBA00004196"/>
    </source>
</evidence>
<protein>
    <submittedName>
        <fullName evidence="8">Probable Co/Zn/Cd efflux system membrane fusion protein</fullName>
    </submittedName>
</protein>
<dbReference type="Pfam" id="PF25967">
    <property type="entry name" value="RND-MFP_C"/>
    <property type="match status" value="1"/>
</dbReference>